<evidence type="ECO:0000256" key="6">
    <source>
        <dbReference type="ARBA" id="ARBA00023136"/>
    </source>
</evidence>
<feature type="transmembrane region" description="Helical" evidence="8">
    <location>
        <begin position="183"/>
        <end position="205"/>
    </location>
</feature>
<dbReference type="STRING" id="35722.A0A0B7MY07"/>
<organism evidence="11 12">
    <name type="scientific">Parasitella parasitica</name>
    <dbReference type="NCBI Taxonomy" id="35722"/>
    <lineage>
        <taxon>Eukaryota</taxon>
        <taxon>Fungi</taxon>
        <taxon>Fungi incertae sedis</taxon>
        <taxon>Mucoromycota</taxon>
        <taxon>Mucoromycotina</taxon>
        <taxon>Mucoromycetes</taxon>
        <taxon>Mucorales</taxon>
        <taxon>Mucorineae</taxon>
        <taxon>Mucoraceae</taxon>
        <taxon>Parasitella</taxon>
    </lineage>
</organism>
<gene>
    <name evidence="11" type="primary">PARPA_01484.1 scaffold 1359</name>
</gene>
<comment type="similarity">
    <text evidence="2">Belongs to the EMP24/GP25L family.</text>
</comment>
<evidence type="ECO:0000313" key="12">
    <source>
        <dbReference type="Proteomes" id="UP000054107"/>
    </source>
</evidence>
<name>A0A0B7MY07_9FUNG</name>
<evidence type="ECO:0000313" key="11">
    <source>
        <dbReference type="EMBL" id="CEP08175.1"/>
    </source>
</evidence>
<evidence type="ECO:0000256" key="8">
    <source>
        <dbReference type="SAM" id="Phobius"/>
    </source>
</evidence>
<evidence type="ECO:0000256" key="1">
    <source>
        <dbReference type="ARBA" id="ARBA00004479"/>
    </source>
</evidence>
<protein>
    <recommendedName>
        <fullName evidence="10">GOLD domain-containing protein</fullName>
    </recommendedName>
</protein>
<proteinExistence type="inferred from homology"/>
<reference evidence="11 12" key="1">
    <citation type="submission" date="2014-09" db="EMBL/GenBank/DDBJ databases">
        <authorList>
            <person name="Ellenberger Sabrina"/>
        </authorList>
    </citation>
    <scope>NUCLEOTIDE SEQUENCE [LARGE SCALE GENOMIC DNA]</scope>
    <source>
        <strain evidence="11 12">CBS 412.66</strain>
    </source>
</reference>
<evidence type="ECO:0000259" key="10">
    <source>
        <dbReference type="PROSITE" id="PS50866"/>
    </source>
</evidence>
<evidence type="ECO:0000256" key="2">
    <source>
        <dbReference type="ARBA" id="ARBA00007104"/>
    </source>
</evidence>
<dbReference type="PROSITE" id="PS50866">
    <property type="entry name" value="GOLD"/>
    <property type="match status" value="1"/>
</dbReference>
<feature type="coiled-coil region" evidence="7">
    <location>
        <begin position="141"/>
        <end position="168"/>
    </location>
</feature>
<dbReference type="InterPro" id="IPR015720">
    <property type="entry name" value="Emp24-like"/>
</dbReference>
<keyword evidence="5 8" id="KW-1133">Transmembrane helix</keyword>
<keyword evidence="3 8" id="KW-0812">Transmembrane</keyword>
<evidence type="ECO:0000256" key="7">
    <source>
        <dbReference type="SAM" id="Coils"/>
    </source>
</evidence>
<sequence length="341" mass="39723">MVFLRLSTLVLFAAYLAGTQALYFYLEGSEKKCFIEDLPKETMVIGIYKSEQYSAAQDAWIENKDLKIEITVEELPQGHKIVDTKSKSSGRFTFTSTESGDHSICLSASSNSWFDSSKTRITLDMDFDDPTDHHDHNAEGVSDLVKRVHELNERVEDIQIEQNAQREREKDFRDQSELTNSRVVWWTIAQLIVLGVVCFWQMHYFKNFFMAKKLFVYTEGTRMEAAWVHSYFQNTYCPENLPNQLMTMLNGILRKLIDHKEAHAKIHEVSQQATQEFLHSKACQLPNHKIGELQEEAEIEARHTSRTLSTVETRGHIQNMQRRFYQMFIEDETDQEANDTE</sequence>
<dbReference type="Proteomes" id="UP000054107">
    <property type="component" value="Unassembled WGS sequence"/>
</dbReference>
<keyword evidence="6 8" id="KW-0472">Membrane</keyword>
<keyword evidence="4 9" id="KW-0732">Signal</keyword>
<comment type="subcellular location">
    <subcellularLocation>
        <location evidence="1">Membrane</location>
        <topology evidence="1">Single-pass type I membrane protein</topology>
    </subcellularLocation>
</comment>
<dbReference type="GO" id="GO:0016020">
    <property type="term" value="C:membrane"/>
    <property type="evidence" value="ECO:0007669"/>
    <property type="project" value="UniProtKB-SubCell"/>
</dbReference>
<dbReference type="PANTHER" id="PTHR22811">
    <property type="entry name" value="TRANSMEMBRANE EMP24 DOMAIN-CONTAINING PROTEIN"/>
    <property type="match status" value="1"/>
</dbReference>
<dbReference type="Pfam" id="PF01105">
    <property type="entry name" value="EMP24_GP25L"/>
    <property type="match status" value="1"/>
</dbReference>
<feature type="domain" description="GOLD" evidence="10">
    <location>
        <begin position="31"/>
        <end position="127"/>
    </location>
</feature>
<dbReference type="SMART" id="SM01190">
    <property type="entry name" value="EMP24_GP25L"/>
    <property type="match status" value="1"/>
</dbReference>
<evidence type="ECO:0000256" key="3">
    <source>
        <dbReference type="ARBA" id="ARBA00022692"/>
    </source>
</evidence>
<keyword evidence="12" id="KW-1185">Reference proteome</keyword>
<dbReference type="AlphaFoldDB" id="A0A0B7MY07"/>
<evidence type="ECO:0000256" key="9">
    <source>
        <dbReference type="SAM" id="SignalP"/>
    </source>
</evidence>
<evidence type="ECO:0000256" key="5">
    <source>
        <dbReference type="ARBA" id="ARBA00022989"/>
    </source>
</evidence>
<keyword evidence="7" id="KW-0175">Coiled coil</keyword>
<dbReference type="OrthoDB" id="3427at2759"/>
<accession>A0A0B7MY07</accession>
<dbReference type="InterPro" id="IPR009038">
    <property type="entry name" value="GOLD_dom"/>
</dbReference>
<feature type="chain" id="PRO_5002120479" description="GOLD domain-containing protein" evidence="9">
    <location>
        <begin position="22"/>
        <end position="341"/>
    </location>
</feature>
<dbReference type="EMBL" id="LN719426">
    <property type="protein sequence ID" value="CEP08175.1"/>
    <property type="molecule type" value="Genomic_DNA"/>
</dbReference>
<feature type="signal peptide" evidence="9">
    <location>
        <begin position="1"/>
        <end position="21"/>
    </location>
</feature>
<evidence type="ECO:0000256" key="4">
    <source>
        <dbReference type="ARBA" id="ARBA00022729"/>
    </source>
</evidence>